<reference evidence="1" key="1">
    <citation type="submission" date="2022-04" db="EMBL/GenBank/DDBJ databases">
        <title>Genome of the entomopathogenic fungus Entomophthora muscae.</title>
        <authorList>
            <person name="Elya C."/>
            <person name="Lovett B.R."/>
            <person name="Lee E."/>
            <person name="Macias A.M."/>
            <person name="Hajek A.E."/>
            <person name="De Bivort B.L."/>
            <person name="Kasson M.T."/>
            <person name="De Fine Licht H.H."/>
            <person name="Stajich J.E."/>
        </authorList>
    </citation>
    <scope>NUCLEOTIDE SEQUENCE</scope>
    <source>
        <strain evidence="1">Berkeley</strain>
    </source>
</reference>
<gene>
    <name evidence="1" type="ORF">DSO57_1039385</name>
</gene>
<keyword evidence="2" id="KW-1185">Reference proteome</keyword>
<organism evidence="1 2">
    <name type="scientific">Entomophthora muscae</name>
    <dbReference type="NCBI Taxonomy" id="34485"/>
    <lineage>
        <taxon>Eukaryota</taxon>
        <taxon>Fungi</taxon>
        <taxon>Fungi incertae sedis</taxon>
        <taxon>Zoopagomycota</taxon>
        <taxon>Entomophthoromycotina</taxon>
        <taxon>Entomophthoromycetes</taxon>
        <taxon>Entomophthorales</taxon>
        <taxon>Entomophthoraceae</taxon>
        <taxon>Entomophthora</taxon>
    </lineage>
</organism>
<accession>A0ACC2T994</accession>
<dbReference type="Proteomes" id="UP001165960">
    <property type="component" value="Unassembled WGS sequence"/>
</dbReference>
<protein>
    <submittedName>
        <fullName evidence="1">Uncharacterized protein</fullName>
    </submittedName>
</protein>
<dbReference type="EMBL" id="QTSX02003488">
    <property type="protein sequence ID" value="KAJ9071200.1"/>
    <property type="molecule type" value="Genomic_DNA"/>
</dbReference>
<name>A0ACC2T994_9FUNG</name>
<sequence>MMNQKREDVGHERYSWSQTDDRVFFEFIVPDKVTDEEISVSIDTQKLWAGVPGCPDIIKGKLYATIDKQVSSWEVNEYKSGKLVRISLVKHVTGSQWPVPITGGLRLKEDADPKSTFLLGQLTEGVLPKKTLELYLKSAKAGHLSAQLKLGHIYDVGQSSMVEGPNKKEALHWYMQAAAQGCLSAVFYSANFYYRGENKDHSKGLPLYFEAISISQTAPLPPPDIVKWFDGSGVPEFLTPVSVTDRNRLMIFVTSCYLAGKILYRGSNHGIKAQPQKSRELWLQAAEYNHAASLYSLGFLYMEGEGVAIDTVEASRYFYLAWRIDPSFVIPEGIPSYPDLSDDSAYTSVSTTPIHLSHLSPTISTNGHQLEPTSPVMDDKASLNHFTEPVVTILPLSSLSPNVTNETTKEHQPDVTPRSLPNNNSPKDPGSFDVSDWVPIGVALVSGAALASFFFMRQRT</sequence>
<evidence type="ECO:0000313" key="2">
    <source>
        <dbReference type="Proteomes" id="UP001165960"/>
    </source>
</evidence>
<evidence type="ECO:0000313" key="1">
    <source>
        <dbReference type="EMBL" id="KAJ9071200.1"/>
    </source>
</evidence>
<comment type="caution">
    <text evidence="1">The sequence shown here is derived from an EMBL/GenBank/DDBJ whole genome shotgun (WGS) entry which is preliminary data.</text>
</comment>
<proteinExistence type="predicted"/>